<sequence>MATKNYCFDDNKISQSTSNVDFRYCNLNLNINLQHLPVDSIQLKSVKIERNQGRGKKTHSWNKFDNIYDSEEKIQKQQKRNNIIKNGMISLEISCNPQKVVSDVETKKICDLSLNKDKFYKPFFHDQHIESPFEFIRQQDPQPSQPQVMNHKSSQKLLNPNAPQDVKTIYGNLDNTLIENFEKTKSGLHWKPKGVIDREAIRYVTSEFAKHITVLRFIDSGTYGAVSECRLSGVKKPLIIKQMKSFHKTDDIKAELEVFRIATSTEFQYIPKFMYAGFDETGCYCFIMENLSGGTLFQHILNPKLTPAAIRVIALHIAKAVEFLHKNHLTHGDLKAENIGLTDTGIAKLMDFGKSRDISKPRILPKGTYDAPEVLNEPLIRIEDEMTRKFIANLLEKDPSKRLTSVLQEQYLKVNTTPIFCPGKCLKEKQPEEKKLRLNKIGNDLIISEGLIRFPTWKGAKFMDV</sequence>
<accession>A0AC35F6R9</accession>
<name>A0AC35F6R9_9BILA</name>
<dbReference type="WBParaSite" id="PS1159_v2.g14455.t1">
    <property type="protein sequence ID" value="PS1159_v2.g14455.t1"/>
    <property type="gene ID" value="PS1159_v2.g14455"/>
</dbReference>
<proteinExistence type="predicted"/>
<evidence type="ECO:0000313" key="1">
    <source>
        <dbReference type="Proteomes" id="UP000887580"/>
    </source>
</evidence>
<dbReference type="Proteomes" id="UP000887580">
    <property type="component" value="Unplaced"/>
</dbReference>
<organism evidence="1 2">
    <name type="scientific">Panagrolaimus sp. PS1159</name>
    <dbReference type="NCBI Taxonomy" id="55785"/>
    <lineage>
        <taxon>Eukaryota</taxon>
        <taxon>Metazoa</taxon>
        <taxon>Ecdysozoa</taxon>
        <taxon>Nematoda</taxon>
        <taxon>Chromadorea</taxon>
        <taxon>Rhabditida</taxon>
        <taxon>Tylenchina</taxon>
        <taxon>Panagrolaimomorpha</taxon>
        <taxon>Panagrolaimoidea</taxon>
        <taxon>Panagrolaimidae</taxon>
        <taxon>Panagrolaimus</taxon>
    </lineage>
</organism>
<protein>
    <submittedName>
        <fullName evidence="2">Protein kinase domain-containing protein</fullName>
    </submittedName>
</protein>
<evidence type="ECO:0000313" key="2">
    <source>
        <dbReference type="WBParaSite" id="PS1159_v2.g14455.t1"/>
    </source>
</evidence>
<reference evidence="2" key="1">
    <citation type="submission" date="2022-11" db="UniProtKB">
        <authorList>
            <consortium name="WormBaseParasite"/>
        </authorList>
    </citation>
    <scope>IDENTIFICATION</scope>
</reference>